<dbReference type="Pfam" id="PF00194">
    <property type="entry name" value="Carb_anhydrase"/>
    <property type="match status" value="1"/>
</dbReference>
<keyword evidence="10" id="KW-1185">Reference proteome</keyword>
<dbReference type="GeneID" id="108260973"/>
<evidence type="ECO:0000256" key="5">
    <source>
        <dbReference type="ARBA" id="ARBA00023180"/>
    </source>
</evidence>
<name>A0A9F7TPI7_ICTPU</name>
<dbReference type="CTD" id="23632"/>
<evidence type="ECO:0000256" key="8">
    <source>
        <dbReference type="SAM" id="SignalP"/>
    </source>
</evidence>
<evidence type="ECO:0000313" key="10">
    <source>
        <dbReference type="Proteomes" id="UP000221080"/>
    </source>
</evidence>
<evidence type="ECO:0000256" key="2">
    <source>
        <dbReference type="ARBA" id="ARBA00012925"/>
    </source>
</evidence>
<dbReference type="AlphaFoldDB" id="A0A9F7TPI7"/>
<dbReference type="EC" id="4.2.1.1" evidence="2"/>
<dbReference type="InterPro" id="IPR036398">
    <property type="entry name" value="CA_dom_sf"/>
</dbReference>
<sequence>MDLVNWLDVAVLLSLWQRIEGMRAAKEWTYADCPYEAILSSSKWDSGDENSNQKYCIRIDHAGLESKRGAAGQSEWPVLFPECGGSSQSPINVDTSKTQYDPSLPELRLLGYEQYGHKPFTVSNNGHTVEIPLPSWMGLAGLPWQFSAVQLHLHWGNGVGVATGSEHSIDDQSASAELHVVHYNSELYSNISEAKTQENGLAVLAVLIETGEETNQAYANIVNYLGRIRHAGQRVLIPAFDVGTLLPGDLSHYFRYSGSLTTPPCHQSVLWTIFFEKVKISHSQLLKLETVLYSSRPGSANPKPLQDNYRTTQPLNNRTVLSSFIPVSAKIYTAGEISAIVVGCLCGCVGLAVTVHFIIKTIRSMSSWDVLSSVRSPPDHRSQLTFDLFFSSPLTPNIFLLLCLISLYTTF</sequence>
<keyword evidence="7" id="KW-0812">Transmembrane</keyword>
<dbReference type="OrthoDB" id="429145at2759"/>
<feature type="chain" id="PRO_5039929873" description="carbonic anhydrase" evidence="8">
    <location>
        <begin position="22"/>
        <end position="411"/>
    </location>
</feature>
<feature type="domain" description="Alpha-carbonic anhydrase" evidence="9">
    <location>
        <begin position="60"/>
        <end position="324"/>
    </location>
</feature>
<evidence type="ECO:0000256" key="7">
    <source>
        <dbReference type="SAM" id="Phobius"/>
    </source>
</evidence>
<feature type="transmembrane region" description="Helical" evidence="7">
    <location>
        <begin position="337"/>
        <end position="359"/>
    </location>
</feature>
<evidence type="ECO:0000256" key="3">
    <source>
        <dbReference type="ARBA" id="ARBA00022723"/>
    </source>
</evidence>
<keyword evidence="4" id="KW-0862">Zinc</keyword>
<dbReference type="GO" id="GO:0004089">
    <property type="term" value="F:carbonate dehydratase activity"/>
    <property type="evidence" value="ECO:0007669"/>
    <property type="project" value="UniProtKB-EC"/>
</dbReference>
<feature type="signal peptide" evidence="8">
    <location>
        <begin position="1"/>
        <end position="21"/>
    </location>
</feature>
<dbReference type="PANTHER" id="PTHR18952:SF84">
    <property type="entry name" value="CARBONIC ANHYDRASE 14"/>
    <property type="match status" value="1"/>
</dbReference>
<keyword evidence="5" id="KW-0325">Glycoprotein</keyword>
<keyword evidence="8" id="KW-0732">Signal</keyword>
<accession>A0A9F7TPI7</accession>
<evidence type="ECO:0000259" key="9">
    <source>
        <dbReference type="PROSITE" id="PS51144"/>
    </source>
</evidence>
<organism evidence="10 11">
    <name type="scientific">Ictalurus punctatus</name>
    <name type="common">Channel catfish</name>
    <name type="synonym">Silurus punctatus</name>
    <dbReference type="NCBI Taxonomy" id="7998"/>
    <lineage>
        <taxon>Eukaryota</taxon>
        <taxon>Metazoa</taxon>
        <taxon>Chordata</taxon>
        <taxon>Craniata</taxon>
        <taxon>Vertebrata</taxon>
        <taxon>Euteleostomi</taxon>
        <taxon>Actinopterygii</taxon>
        <taxon>Neopterygii</taxon>
        <taxon>Teleostei</taxon>
        <taxon>Ostariophysi</taxon>
        <taxon>Siluriformes</taxon>
        <taxon>Ictaluridae</taxon>
        <taxon>Ictalurus</taxon>
    </lineage>
</organism>
<dbReference type="InterPro" id="IPR023561">
    <property type="entry name" value="Carbonic_anhydrase_a-class"/>
</dbReference>
<proteinExistence type="inferred from homology"/>
<dbReference type="GO" id="GO:0008270">
    <property type="term" value="F:zinc ion binding"/>
    <property type="evidence" value="ECO:0007669"/>
    <property type="project" value="InterPro"/>
</dbReference>
<dbReference type="InterPro" id="IPR001148">
    <property type="entry name" value="CA_dom"/>
</dbReference>
<evidence type="ECO:0000256" key="1">
    <source>
        <dbReference type="ARBA" id="ARBA00010718"/>
    </source>
</evidence>
<evidence type="ECO:0000256" key="4">
    <source>
        <dbReference type="ARBA" id="ARBA00022833"/>
    </source>
</evidence>
<reference evidence="10" key="1">
    <citation type="journal article" date="2016" name="Nat. Commun.">
        <title>The channel catfish genome sequence provides insights into the evolution of scale formation in teleosts.</title>
        <authorList>
            <person name="Liu Z."/>
            <person name="Liu S."/>
            <person name="Yao J."/>
            <person name="Bao L."/>
            <person name="Zhang J."/>
            <person name="Li Y."/>
            <person name="Jiang C."/>
            <person name="Sun L."/>
            <person name="Wang R."/>
            <person name="Zhang Y."/>
            <person name="Zhou T."/>
            <person name="Zeng Q."/>
            <person name="Fu Q."/>
            <person name="Gao S."/>
            <person name="Li N."/>
            <person name="Koren S."/>
            <person name="Jiang Y."/>
            <person name="Zimin A."/>
            <person name="Xu P."/>
            <person name="Phillippy A.M."/>
            <person name="Geng X."/>
            <person name="Song L."/>
            <person name="Sun F."/>
            <person name="Li C."/>
            <person name="Wang X."/>
            <person name="Chen A."/>
            <person name="Jin Y."/>
            <person name="Yuan Z."/>
            <person name="Yang Y."/>
            <person name="Tan S."/>
            <person name="Peatman E."/>
            <person name="Lu J."/>
            <person name="Qin Z."/>
            <person name="Dunham R."/>
            <person name="Li Z."/>
            <person name="Sonstegard T."/>
            <person name="Feng J."/>
            <person name="Danzmann R.G."/>
            <person name="Schroeder S."/>
            <person name="Scheffler B."/>
            <person name="Duke M.V."/>
            <person name="Ballard L."/>
            <person name="Kucuktas H."/>
            <person name="Kaltenboeck L."/>
            <person name="Liu H."/>
            <person name="Armbruster J."/>
            <person name="Xie Y."/>
            <person name="Kirby M.L."/>
            <person name="Tian Y."/>
            <person name="Flanagan M.E."/>
            <person name="Mu W."/>
            <person name="Waldbieser G.C."/>
        </authorList>
    </citation>
    <scope>NUCLEOTIDE SEQUENCE [LARGE SCALE GENOMIC DNA]</scope>
    <source>
        <strain evidence="10">SDA103</strain>
    </source>
</reference>
<dbReference type="Gene3D" id="3.10.200.10">
    <property type="entry name" value="Alpha carbonic anhydrase"/>
    <property type="match status" value="1"/>
</dbReference>
<gene>
    <name evidence="11" type="primary">ca14</name>
</gene>
<dbReference type="PROSITE" id="PS51144">
    <property type="entry name" value="ALPHA_CA_2"/>
    <property type="match status" value="1"/>
</dbReference>
<keyword evidence="3" id="KW-0479">Metal-binding</keyword>
<dbReference type="SMART" id="SM01057">
    <property type="entry name" value="Carb_anhydrase"/>
    <property type="match status" value="1"/>
</dbReference>
<protein>
    <recommendedName>
        <fullName evidence="2">carbonic anhydrase</fullName>
        <ecNumber evidence="2">4.2.1.1</ecNumber>
    </recommendedName>
</protein>
<reference evidence="11" key="2">
    <citation type="submission" date="2025-08" db="UniProtKB">
        <authorList>
            <consortium name="RefSeq"/>
        </authorList>
    </citation>
    <scope>IDENTIFICATION</scope>
    <source>
        <tissue evidence="11">Blood</tissue>
    </source>
</reference>
<dbReference type="KEGG" id="ipu:108260973"/>
<dbReference type="RefSeq" id="XP_053540977.1">
    <property type="nucleotide sequence ID" value="XM_053685002.1"/>
</dbReference>
<comment type="similarity">
    <text evidence="1">Belongs to the alpha-carbonic anhydrase family.</text>
</comment>
<evidence type="ECO:0000256" key="6">
    <source>
        <dbReference type="ARBA" id="ARBA00023239"/>
    </source>
</evidence>
<keyword evidence="7" id="KW-1133">Transmembrane helix</keyword>
<dbReference type="PANTHER" id="PTHR18952">
    <property type="entry name" value="CARBONIC ANHYDRASE"/>
    <property type="match status" value="1"/>
</dbReference>
<keyword evidence="6" id="KW-0456">Lyase</keyword>
<dbReference type="GO" id="GO:0005886">
    <property type="term" value="C:plasma membrane"/>
    <property type="evidence" value="ECO:0007669"/>
    <property type="project" value="TreeGrafter"/>
</dbReference>
<dbReference type="FunFam" id="3.10.200.10:FF:000003">
    <property type="entry name" value="Carbonic anhydrase 12"/>
    <property type="match status" value="1"/>
</dbReference>
<feature type="transmembrane region" description="Helical" evidence="7">
    <location>
        <begin position="388"/>
        <end position="408"/>
    </location>
</feature>
<evidence type="ECO:0000313" key="11">
    <source>
        <dbReference type="RefSeq" id="XP_053540977.1"/>
    </source>
</evidence>
<dbReference type="Proteomes" id="UP000221080">
    <property type="component" value="Chromosome 1"/>
</dbReference>
<dbReference type="SUPFAM" id="SSF51069">
    <property type="entry name" value="Carbonic anhydrase"/>
    <property type="match status" value="1"/>
</dbReference>
<keyword evidence="7" id="KW-0472">Membrane</keyword>